<feature type="domain" description="Phasin" evidence="1">
    <location>
        <begin position="17"/>
        <end position="99"/>
    </location>
</feature>
<accession>A0A238L1W7</accession>
<proteinExistence type="predicted"/>
<sequence>MTKPSMRTASSATEAAASAPHGMMTLDAMSGTALKAWTETGAEVLRFSLSRWQQAVEAQMAMMACTGPGEVLKVQTEFYEKALADYRAEAALIAEMMAAPKTVLDALLPVTKRSYDDVPL</sequence>
<dbReference type="Proteomes" id="UP000207598">
    <property type="component" value="Unassembled WGS sequence"/>
</dbReference>
<dbReference type="AlphaFoldDB" id="A0A238L1W7"/>
<evidence type="ECO:0000259" key="1">
    <source>
        <dbReference type="Pfam" id="PF09361"/>
    </source>
</evidence>
<keyword evidence="3" id="KW-1185">Reference proteome</keyword>
<protein>
    <recommendedName>
        <fullName evidence="1">Phasin domain-containing protein</fullName>
    </recommendedName>
</protein>
<name>A0A238L1W7_9RHOB</name>
<dbReference type="RefSeq" id="WP_094022865.1">
    <property type="nucleotide sequence ID" value="NZ_FXYF01000014.1"/>
</dbReference>
<dbReference type="InterPro" id="IPR018968">
    <property type="entry name" value="Phasin"/>
</dbReference>
<dbReference type="Pfam" id="PF09361">
    <property type="entry name" value="Phasin_2"/>
    <property type="match status" value="1"/>
</dbReference>
<dbReference type="OrthoDB" id="7744969at2"/>
<evidence type="ECO:0000313" key="3">
    <source>
        <dbReference type="Proteomes" id="UP000207598"/>
    </source>
</evidence>
<reference evidence="2 3" key="1">
    <citation type="submission" date="2017-05" db="EMBL/GenBank/DDBJ databases">
        <authorList>
            <person name="Song R."/>
            <person name="Chenine A.L."/>
            <person name="Ruprecht R.M."/>
        </authorList>
    </citation>
    <scope>NUCLEOTIDE SEQUENCE [LARGE SCALE GENOMIC DNA]</scope>
    <source>
        <strain evidence="2 3">CECT 8898</strain>
    </source>
</reference>
<organism evidence="2 3">
    <name type="scientific">Maliponia aquimaris</name>
    <dbReference type="NCBI Taxonomy" id="1673631"/>
    <lineage>
        <taxon>Bacteria</taxon>
        <taxon>Pseudomonadati</taxon>
        <taxon>Pseudomonadota</taxon>
        <taxon>Alphaproteobacteria</taxon>
        <taxon>Rhodobacterales</taxon>
        <taxon>Paracoccaceae</taxon>
        <taxon>Maliponia</taxon>
    </lineage>
</organism>
<gene>
    <name evidence="2" type="ORF">MAA8898_04116</name>
</gene>
<evidence type="ECO:0000313" key="2">
    <source>
        <dbReference type="EMBL" id="SMX48811.1"/>
    </source>
</evidence>
<dbReference type="EMBL" id="FXYF01000014">
    <property type="protein sequence ID" value="SMX48811.1"/>
    <property type="molecule type" value="Genomic_DNA"/>
</dbReference>